<keyword evidence="2" id="KW-1185">Reference proteome</keyword>
<dbReference type="Pfam" id="PF13669">
    <property type="entry name" value="Glyoxalase_4"/>
    <property type="match status" value="1"/>
</dbReference>
<evidence type="ECO:0008006" key="3">
    <source>
        <dbReference type="Google" id="ProtNLM"/>
    </source>
</evidence>
<gene>
    <name evidence="1" type="ORF">NT2_01_03640</name>
</gene>
<reference evidence="1 2" key="1">
    <citation type="submission" date="2013-09" db="EMBL/GenBank/DDBJ databases">
        <title>Whole genome shotgun sequence of Novosphingobium tardaugens NBRC 16725.</title>
        <authorList>
            <person name="Isaki S."/>
            <person name="Hosoyama A."/>
            <person name="Tsuchikane K."/>
            <person name="Katsumata H."/>
            <person name="Ando Y."/>
            <person name="Yamazaki S."/>
            <person name="Fujita N."/>
        </authorList>
    </citation>
    <scope>NUCLEOTIDE SEQUENCE [LARGE SCALE GENOMIC DNA]</scope>
    <source>
        <strain evidence="1 2">NBRC 16725</strain>
    </source>
</reference>
<dbReference type="eggNOG" id="COG0346">
    <property type="taxonomic scope" value="Bacteria"/>
</dbReference>
<comment type="caution">
    <text evidence="1">The sequence shown here is derived from an EMBL/GenBank/DDBJ whole genome shotgun (WGS) entry which is preliminary data.</text>
</comment>
<proteinExistence type="predicted"/>
<protein>
    <recommendedName>
        <fullName evidence="3">VOC domain-containing protein</fullName>
    </recommendedName>
</protein>
<dbReference type="EMBL" id="BASZ01000001">
    <property type="protein sequence ID" value="GAD47594.1"/>
    <property type="molecule type" value="Genomic_DNA"/>
</dbReference>
<dbReference type="Gene3D" id="3.10.180.10">
    <property type="entry name" value="2,3-Dihydroxybiphenyl 1,2-Dioxygenase, domain 1"/>
    <property type="match status" value="1"/>
</dbReference>
<evidence type="ECO:0000313" key="1">
    <source>
        <dbReference type="EMBL" id="GAD47594.1"/>
    </source>
</evidence>
<evidence type="ECO:0000313" key="2">
    <source>
        <dbReference type="Proteomes" id="UP000016568"/>
    </source>
</evidence>
<dbReference type="Proteomes" id="UP000016568">
    <property type="component" value="Unassembled WGS sequence"/>
</dbReference>
<dbReference type="AlphaFoldDB" id="U2ZQE4"/>
<sequence length="153" mass="17244">MDDCFLSFARQIGYAVWDVDRVIENLSKMGIGYDRLNVFEVTLNASTMYMYKGKYSSCTLKIALGEFGGMDHEYIQVLDGEHPARDFLEAHGEGINHLGLYVDDIAPWISRMAQGGCETVIDGRFNLPDGRQGSFAYMAQRASRSPMFEFIAM</sequence>
<organism evidence="1 2">
    <name type="scientific">Caenibius tardaugens NBRC 16725</name>
    <dbReference type="NCBI Taxonomy" id="1219035"/>
    <lineage>
        <taxon>Bacteria</taxon>
        <taxon>Pseudomonadati</taxon>
        <taxon>Pseudomonadota</taxon>
        <taxon>Alphaproteobacteria</taxon>
        <taxon>Sphingomonadales</taxon>
        <taxon>Erythrobacteraceae</taxon>
        <taxon>Caenibius</taxon>
    </lineage>
</organism>
<accession>U2ZQE4</accession>
<name>U2ZQE4_9SPHN</name>
<dbReference type="InterPro" id="IPR029068">
    <property type="entry name" value="Glyas_Bleomycin-R_OHBP_Dase"/>
</dbReference>
<dbReference type="SUPFAM" id="SSF54593">
    <property type="entry name" value="Glyoxalase/Bleomycin resistance protein/Dihydroxybiphenyl dioxygenase"/>
    <property type="match status" value="1"/>
</dbReference>